<dbReference type="Proteomes" id="UP001214530">
    <property type="component" value="Chromosome"/>
</dbReference>
<sequence>MTKKEALVFQYHQHAELARKELIKEGFSFIDVDLIWQILIYELDHYDVPTEVFFHEFNTNDIVEIIKTYFAQYGMPVCTLDLSIPSDSIGEDDLEKADIRNDGQKWRVHQNDADPFPSNPHAHNYSKHQKLHLGNGKLYRKTVVVGVMSKKNLKIIREKINQRLSTLILPVLEV</sequence>
<evidence type="ECO:0000313" key="1">
    <source>
        <dbReference type="EMBL" id="WEK21329.1"/>
    </source>
</evidence>
<evidence type="ECO:0000313" key="2">
    <source>
        <dbReference type="Proteomes" id="UP001214530"/>
    </source>
</evidence>
<dbReference type="EMBL" id="CP119313">
    <property type="protein sequence ID" value="WEK21329.1"/>
    <property type="molecule type" value="Genomic_DNA"/>
</dbReference>
<proteinExistence type="predicted"/>
<name>A0AAJ5WD83_9SPHI</name>
<organism evidence="1 2">
    <name type="scientific">Candidatus Pedobacter colombiensis</name>
    <dbReference type="NCBI Taxonomy" id="3121371"/>
    <lineage>
        <taxon>Bacteria</taxon>
        <taxon>Pseudomonadati</taxon>
        <taxon>Bacteroidota</taxon>
        <taxon>Sphingobacteriia</taxon>
        <taxon>Sphingobacteriales</taxon>
        <taxon>Sphingobacteriaceae</taxon>
        <taxon>Pedobacter</taxon>
    </lineage>
</organism>
<reference evidence="1" key="1">
    <citation type="submission" date="2023-03" db="EMBL/GenBank/DDBJ databases">
        <title>Andean soil-derived lignocellulolytic bacterial consortium as a source of novel taxa and putative plastic-active enzymes.</title>
        <authorList>
            <person name="Diaz-Garcia L."/>
            <person name="Chuvochina M."/>
            <person name="Feuerriegel G."/>
            <person name="Bunk B."/>
            <person name="Sproer C."/>
            <person name="Streit W.R."/>
            <person name="Rodriguez L.M."/>
            <person name="Overmann J."/>
            <person name="Jimenez D.J."/>
        </authorList>
    </citation>
    <scope>NUCLEOTIDE SEQUENCE</scope>
    <source>
        <strain evidence="1">MAG 3858</strain>
    </source>
</reference>
<dbReference type="AlphaFoldDB" id="A0AAJ5WD83"/>
<accession>A0AAJ5WD83</accession>
<protein>
    <submittedName>
        <fullName evidence="1">Uncharacterized protein</fullName>
    </submittedName>
</protein>
<gene>
    <name evidence="1" type="ORF">P0Y49_09265</name>
</gene>